<name>E2SEY4_9ACTN</name>
<feature type="chain" id="PRO_5003164669" evidence="1">
    <location>
        <begin position="30"/>
        <end position="414"/>
    </location>
</feature>
<proteinExistence type="predicted"/>
<gene>
    <name evidence="2" type="ORF">HMPREF0063_12593</name>
</gene>
<evidence type="ECO:0000256" key="1">
    <source>
        <dbReference type="SAM" id="SignalP"/>
    </source>
</evidence>
<keyword evidence="3" id="KW-1185">Reference proteome</keyword>
<dbReference type="InterPro" id="IPR006059">
    <property type="entry name" value="SBP"/>
</dbReference>
<dbReference type="SUPFAM" id="SSF53850">
    <property type="entry name" value="Periplasmic binding protein-like II"/>
    <property type="match status" value="1"/>
</dbReference>
<reference evidence="2" key="1">
    <citation type="submission" date="2010-08" db="EMBL/GenBank/DDBJ databases">
        <authorList>
            <person name="Muzny D."/>
            <person name="Qin X."/>
            <person name="Buhay C."/>
            <person name="Dugan-Rocha S."/>
            <person name="Ding Y."/>
            <person name="Chen G."/>
            <person name="Hawes A."/>
            <person name="Holder M."/>
            <person name="Jhangiani S."/>
            <person name="Johnson A."/>
            <person name="Khan Z."/>
            <person name="Li Z."/>
            <person name="Liu W."/>
            <person name="Liu X."/>
            <person name="Perez L."/>
            <person name="Shen H."/>
            <person name="Wang Q."/>
            <person name="Watt J."/>
            <person name="Xi L."/>
            <person name="Xin Y."/>
            <person name="Zhou J."/>
            <person name="Deng J."/>
            <person name="Jiang H."/>
            <person name="Liu Y."/>
            <person name="Qu J."/>
            <person name="Song X.-Z."/>
            <person name="Zhang L."/>
            <person name="Villasana D."/>
            <person name="Johnson A."/>
            <person name="Liu J."/>
            <person name="Liyanage D."/>
            <person name="Lorensuhewa L."/>
            <person name="Robinson T."/>
            <person name="Song A."/>
            <person name="Song B.-B."/>
            <person name="Dinh H."/>
            <person name="Thornton R."/>
            <person name="Coyle M."/>
            <person name="Francisco L."/>
            <person name="Jackson L."/>
            <person name="Javaid M."/>
            <person name="Korchina V."/>
            <person name="Kovar C."/>
            <person name="Mata R."/>
            <person name="Mathew T."/>
            <person name="Ngo R."/>
            <person name="Nguyen L."/>
            <person name="Nguyen N."/>
            <person name="Okwuonu G."/>
            <person name="Ongeri F."/>
            <person name="Pham C."/>
            <person name="Simmons D."/>
            <person name="Wilczek-Boney K."/>
            <person name="Hale W."/>
            <person name="Jakkamsetti A."/>
            <person name="Pham P."/>
            <person name="Ruth R."/>
            <person name="San Lucas F."/>
            <person name="Warren J."/>
            <person name="Zhang J."/>
            <person name="Zhao Z."/>
            <person name="Zhou C."/>
            <person name="Zhu D."/>
            <person name="Lee S."/>
            <person name="Bess C."/>
            <person name="Blankenburg K."/>
            <person name="Forbes L."/>
            <person name="Fu Q."/>
            <person name="Gubbala S."/>
            <person name="Hirani K."/>
            <person name="Jayaseelan J.C."/>
            <person name="Lara F."/>
            <person name="Munidasa M."/>
            <person name="Palculict T."/>
            <person name="Patil S."/>
            <person name="Pu L.-L."/>
            <person name="Saada N."/>
            <person name="Tang L."/>
            <person name="Weissenberger G."/>
            <person name="Zhu Y."/>
            <person name="Hemphill L."/>
            <person name="Shang Y."/>
            <person name="Youmans B."/>
            <person name="Ayvaz T."/>
            <person name="Ross M."/>
            <person name="Santibanez J."/>
            <person name="Aqrawi P."/>
            <person name="Gross S."/>
            <person name="Joshi V."/>
            <person name="Fowler G."/>
            <person name="Nazareth L."/>
            <person name="Reid J."/>
            <person name="Worley K."/>
            <person name="Petrosino J."/>
            <person name="Highlander S."/>
            <person name="Gibbs R."/>
        </authorList>
    </citation>
    <scope>NUCLEOTIDE SEQUENCE [LARGE SCALE GENOMIC DNA]</scope>
    <source>
        <strain evidence="2">DSM 15272</strain>
    </source>
</reference>
<evidence type="ECO:0000313" key="2">
    <source>
        <dbReference type="EMBL" id="EFQ82228.1"/>
    </source>
</evidence>
<dbReference type="OrthoDB" id="3239593at2"/>
<feature type="signal peptide" evidence="1">
    <location>
        <begin position="1"/>
        <end position="29"/>
    </location>
</feature>
<organism evidence="2 3">
    <name type="scientific">Aeromicrobium marinum DSM 15272</name>
    <dbReference type="NCBI Taxonomy" id="585531"/>
    <lineage>
        <taxon>Bacteria</taxon>
        <taxon>Bacillati</taxon>
        <taxon>Actinomycetota</taxon>
        <taxon>Actinomycetes</taxon>
        <taxon>Propionibacteriales</taxon>
        <taxon>Nocardioidaceae</taxon>
        <taxon>Aeromicrobium</taxon>
    </lineage>
</organism>
<dbReference type="PIRSF" id="PIRSF029172">
    <property type="entry name" value="UCP029172_ABC_sbc_YnjB"/>
    <property type="match status" value="1"/>
</dbReference>
<dbReference type="InterPro" id="IPR027020">
    <property type="entry name" value="YnjB"/>
</dbReference>
<dbReference type="Proteomes" id="UP000003111">
    <property type="component" value="Unassembled WGS sequence"/>
</dbReference>
<dbReference type="STRING" id="585531.HMPREF0063_12593"/>
<dbReference type="HOGENOM" id="CLU_045122_0_0_11"/>
<sequence length="414" mass="43688">MNRRRPPRRTRLVALAAATALGLSACGSADEPADPVDAADWDAVLAEADGQSVNWHMFGGDDVLNTFVADEVAPRLAELGVTLNQVRIADTADAVARVLGEQQAGRTSGGAVDAIWINGENFATGVQADLWSCGWAGDLPNAQFVDAGDPAITTDFGVPVDGCESPWQQASSALVYDADDLGPADVESVDSLLAWVEANPGRFAYPAPPDFTGSMVVRTLLYGQIGGPDDLAGAFDEDAYAAATDDFWDRLNDLEPSLWRGGDSYPNRQEDVENLFASGEISAYFTYGPGAVGARVADGIFPASTRQAAPVPGNIGNVSFVTIPANAANRAAALVLADVLLDPEVQLALYRANGTYPAIDLDRLPADLRAEFDAVETGRSTLDLDELTAGLLPELAAGYLTRIESDWTALVQQQ</sequence>
<dbReference type="eggNOG" id="COG4134">
    <property type="taxonomic scope" value="Bacteria"/>
</dbReference>
<dbReference type="NCBIfam" id="NF008633">
    <property type="entry name" value="PRK11622.1"/>
    <property type="match status" value="1"/>
</dbReference>
<protein>
    <submittedName>
        <fullName evidence="2">ABC transporter solute-binding protein</fullName>
    </submittedName>
</protein>
<dbReference type="AlphaFoldDB" id="E2SEY4"/>
<dbReference type="PANTHER" id="PTHR42779">
    <property type="entry name" value="PROTEIN YNJB"/>
    <property type="match status" value="1"/>
</dbReference>
<comment type="caution">
    <text evidence="2">The sequence shown here is derived from an EMBL/GenBank/DDBJ whole genome shotgun (WGS) entry which is preliminary data.</text>
</comment>
<dbReference type="Gene3D" id="3.40.190.10">
    <property type="entry name" value="Periplasmic binding protein-like II"/>
    <property type="match status" value="2"/>
</dbReference>
<dbReference type="PANTHER" id="PTHR42779:SF1">
    <property type="entry name" value="PROTEIN YNJB"/>
    <property type="match status" value="1"/>
</dbReference>
<keyword evidence="1" id="KW-0732">Signal</keyword>
<dbReference type="Pfam" id="PF13416">
    <property type="entry name" value="SBP_bac_8"/>
    <property type="match status" value="1"/>
</dbReference>
<dbReference type="RefSeq" id="WP_007079591.1">
    <property type="nucleotide sequence ID" value="NZ_CM001024.1"/>
</dbReference>
<evidence type="ECO:0000313" key="3">
    <source>
        <dbReference type="Proteomes" id="UP000003111"/>
    </source>
</evidence>
<dbReference type="PROSITE" id="PS51257">
    <property type="entry name" value="PROKAR_LIPOPROTEIN"/>
    <property type="match status" value="1"/>
</dbReference>
<accession>E2SEY4</accession>
<dbReference type="EMBL" id="ACLF03000010">
    <property type="protein sequence ID" value="EFQ82228.1"/>
    <property type="molecule type" value="Genomic_DNA"/>
</dbReference>